<feature type="transmembrane region" description="Helical" evidence="1">
    <location>
        <begin position="114"/>
        <end position="135"/>
    </location>
</feature>
<keyword evidence="1" id="KW-0472">Membrane</keyword>
<evidence type="ECO:0000256" key="1">
    <source>
        <dbReference type="SAM" id="Phobius"/>
    </source>
</evidence>
<feature type="transmembrane region" description="Helical" evidence="1">
    <location>
        <begin position="253"/>
        <end position="271"/>
    </location>
</feature>
<comment type="caution">
    <text evidence="3">The sequence shown here is derived from an EMBL/GenBank/DDBJ whole genome shotgun (WGS) entry which is preliminary data.</text>
</comment>
<organism evidence="3 4">
    <name type="scientific">Penicillium crustosum</name>
    <name type="common">Blue mold fungus</name>
    <dbReference type="NCBI Taxonomy" id="36656"/>
    <lineage>
        <taxon>Eukaryota</taxon>
        <taxon>Fungi</taxon>
        <taxon>Dikarya</taxon>
        <taxon>Ascomycota</taxon>
        <taxon>Pezizomycotina</taxon>
        <taxon>Eurotiomycetes</taxon>
        <taxon>Eurotiomycetidae</taxon>
        <taxon>Eurotiales</taxon>
        <taxon>Aspergillaceae</taxon>
        <taxon>Penicillium</taxon>
    </lineage>
</organism>
<dbReference type="Pfam" id="PF01757">
    <property type="entry name" value="Acyl_transf_3"/>
    <property type="match status" value="1"/>
</dbReference>
<feature type="transmembrane region" description="Helical" evidence="1">
    <location>
        <begin position="451"/>
        <end position="475"/>
    </location>
</feature>
<evidence type="ECO:0000259" key="2">
    <source>
        <dbReference type="Pfam" id="PF01757"/>
    </source>
</evidence>
<dbReference type="OrthoDB" id="4270586at2759"/>
<dbReference type="PANTHER" id="PTHR23028">
    <property type="entry name" value="ACETYLTRANSFERASE"/>
    <property type="match status" value="1"/>
</dbReference>
<keyword evidence="1" id="KW-0812">Transmembrane</keyword>
<gene>
    <name evidence="3" type="ORF">PCG10_004220</name>
</gene>
<dbReference type="PANTHER" id="PTHR23028:SF134">
    <property type="entry name" value="PUTATIVE (AFU_ORTHOLOGUE AFUA_4G08520)-RELATED"/>
    <property type="match status" value="1"/>
</dbReference>
<keyword evidence="1" id="KW-1133">Transmembrane helix</keyword>
<dbReference type="Proteomes" id="UP000701341">
    <property type="component" value="Unassembled WGS sequence"/>
</dbReference>
<keyword evidence="4" id="KW-1185">Reference proteome</keyword>
<dbReference type="AlphaFoldDB" id="A0A9P5GS04"/>
<proteinExistence type="predicted"/>
<feature type="transmembrane region" description="Helical" evidence="1">
    <location>
        <begin position="487"/>
        <end position="504"/>
    </location>
</feature>
<accession>A0A9P5GS04</accession>
<sequence>MAVHGSPSSESVSKPAIWAQQLLRAVQVLLVPTFLQYHTSTDNKPLRRTAHLDGLRGLGAWCVVNYHILSAFETFVNYGYGLTPEDGHREPYCAHHNEEFTHNKRFHQLPFIRLIYSGSAPVCIFFVLSGFVLSYRPWQILHRGGTSSRPAELYEVIGSSAFRRMTRLFLPPLIVSFVTMLLIAAGAWDYPAEVSADRTIIRAESEFHQPRLAGLGAQLMSWGVMVVRMLDYGHWDEYYPPYDVHLWTIPMEYRSSMLLFLMLLITVRLRVHYRMGILAALLVYSYSITRWVAVLFLAGAIIAETVVLLPIREHESPDSQECQNGSGREGYQLLPLQETTNTGCAPLPSSSGAEASTTATESRQRYLCRLVLCTITIIVGLYLMSAPDYCISHTPGYRMLAMLIPPHDERDWRFYPSVGAILLVAALAHSPHDGLLVRGLESRLVQYLGRISYSLYLVHGPVMHGLGYRVFPLIWAIVGREGWRDPMGLALGWLIVFSVVFYIADRVMVAVDEPCVRFGRWVEQQMLAAAE</sequence>
<protein>
    <recommendedName>
        <fullName evidence="2">Acyltransferase 3 domain-containing protein</fullName>
    </recommendedName>
</protein>
<feature type="transmembrane region" description="Helical" evidence="1">
    <location>
        <begin position="369"/>
        <end position="391"/>
    </location>
</feature>
<feature type="transmembrane region" description="Helical" evidence="1">
    <location>
        <begin position="291"/>
        <end position="311"/>
    </location>
</feature>
<reference evidence="3" key="1">
    <citation type="submission" date="2020-02" db="EMBL/GenBank/DDBJ databases">
        <authorList>
            <person name="Lichtner F.J."/>
        </authorList>
    </citation>
    <scope>NUCLEOTIDE SEQUENCE</scope>
    <source>
        <strain evidence="3">G10</strain>
    </source>
</reference>
<dbReference type="GO" id="GO:0016747">
    <property type="term" value="F:acyltransferase activity, transferring groups other than amino-acyl groups"/>
    <property type="evidence" value="ECO:0007669"/>
    <property type="project" value="InterPro"/>
</dbReference>
<dbReference type="InterPro" id="IPR002656">
    <property type="entry name" value="Acyl_transf_3_dom"/>
</dbReference>
<name>A0A9P5GS04_PENCR</name>
<evidence type="ECO:0000313" key="3">
    <source>
        <dbReference type="EMBL" id="KAF7526284.1"/>
    </source>
</evidence>
<feature type="transmembrane region" description="Helical" evidence="1">
    <location>
        <begin position="169"/>
        <end position="191"/>
    </location>
</feature>
<feature type="domain" description="Acyltransferase 3" evidence="2">
    <location>
        <begin position="52"/>
        <end position="502"/>
    </location>
</feature>
<dbReference type="EMBL" id="JAAOZQ010000023">
    <property type="protein sequence ID" value="KAF7526284.1"/>
    <property type="molecule type" value="Genomic_DNA"/>
</dbReference>
<evidence type="ECO:0000313" key="4">
    <source>
        <dbReference type="Proteomes" id="UP000701341"/>
    </source>
</evidence>
<dbReference type="InterPro" id="IPR050879">
    <property type="entry name" value="Acyltransferase_3"/>
</dbReference>